<protein>
    <submittedName>
        <fullName evidence="1">Uncharacterized protein</fullName>
    </submittedName>
</protein>
<gene>
    <name evidence="1" type="ORF">GCWU000325_01986</name>
</gene>
<evidence type="ECO:0000313" key="2">
    <source>
        <dbReference type="Proteomes" id="UP000003460"/>
    </source>
</evidence>
<dbReference type="AlphaFoldDB" id="C9LIC8"/>
<reference evidence="1" key="1">
    <citation type="submission" date="2009-09" db="EMBL/GenBank/DDBJ databases">
        <authorList>
            <person name="Weinstock G."/>
            <person name="Sodergren E."/>
            <person name="Clifton S."/>
            <person name="Fulton L."/>
            <person name="Fulton B."/>
            <person name="Courtney L."/>
            <person name="Fronick C."/>
            <person name="Harrison M."/>
            <person name="Strong C."/>
            <person name="Farmer C."/>
            <person name="Delahaunty K."/>
            <person name="Markovic C."/>
            <person name="Hall O."/>
            <person name="Minx P."/>
            <person name="Tomlinson C."/>
            <person name="Mitreva M."/>
            <person name="Nelson J."/>
            <person name="Hou S."/>
            <person name="Wollam A."/>
            <person name="Pepin K.H."/>
            <person name="Johnson M."/>
            <person name="Bhonagiri V."/>
            <person name="Nash W.E."/>
            <person name="Warren W."/>
            <person name="Chinwalla A."/>
            <person name="Mardis E.R."/>
            <person name="Wilson R.K."/>
        </authorList>
    </citation>
    <scope>NUCLEOTIDE SEQUENCE [LARGE SCALE GENOMIC DNA]</scope>
    <source>
        <strain evidence="1">ATCC 51259</strain>
    </source>
</reference>
<organism evidence="1 2">
    <name type="scientific">Alloprevotella tannerae ATCC 51259</name>
    <dbReference type="NCBI Taxonomy" id="626522"/>
    <lineage>
        <taxon>Bacteria</taxon>
        <taxon>Pseudomonadati</taxon>
        <taxon>Bacteroidota</taxon>
        <taxon>Bacteroidia</taxon>
        <taxon>Bacteroidales</taxon>
        <taxon>Prevotellaceae</taxon>
        <taxon>Alloprevotella</taxon>
    </lineage>
</organism>
<comment type="caution">
    <text evidence="1">The sequence shown here is derived from an EMBL/GenBank/DDBJ whole genome shotgun (WGS) entry which is preliminary data.</text>
</comment>
<name>C9LIC8_9BACT</name>
<proteinExistence type="predicted"/>
<dbReference type="Proteomes" id="UP000003460">
    <property type="component" value="Unassembled WGS sequence"/>
</dbReference>
<accession>C9LIC8</accession>
<evidence type="ECO:0000313" key="1">
    <source>
        <dbReference type="EMBL" id="EEX71244.1"/>
    </source>
</evidence>
<keyword evidence="2" id="KW-1185">Reference proteome</keyword>
<sequence>MEEDVGLYVLYMKILNNSYLSSYMIRIVGYGIAVSHVEEVFFKFEVR</sequence>
<dbReference type="HOGENOM" id="CLU_3171797_0_0_10"/>
<dbReference type="EMBL" id="ACIJ02000022">
    <property type="protein sequence ID" value="EEX71244.1"/>
    <property type="molecule type" value="Genomic_DNA"/>
</dbReference>